<evidence type="ECO:0000259" key="1">
    <source>
        <dbReference type="PROSITE" id="PS51819"/>
    </source>
</evidence>
<dbReference type="InterPro" id="IPR029068">
    <property type="entry name" value="Glyas_Bleomycin-R_OHBP_Dase"/>
</dbReference>
<dbReference type="RefSeq" id="WP_309666847.1">
    <property type="nucleotide sequence ID" value="NZ_JAVIZA010000001.1"/>
</dbReference>
<dbReference type="PROSITE" id="PS51819">
    <property type="entry name" value="VOC"/>
    <property type="match status" value="1"/>
</dbReference>
<feature type="domain" description="VOC" evidence="1">
    <location>
        <begin position="3"/>
        <end position="128"/>
    </location>
</feature>
<dbReference type="InterPro" id="IPR051332">
    <property type="entry name" value="Fosfomycin_Res_Enzymes"/>
</dbReference>
<keyword evidence="3" id="KW-1185">Reference proteome</keyword>
<accession>A0ABU1I2F7</accession>
<dbReference type="Pfam" id="PF13669">
    <property type="entry name" value="Glyoxalase_4"/>
    <property type="match status" value="1"/>
</dbReference>
<dbReference type="InterPro" id="IPR037523">
    <property type="entry name" value="VOC_core"/>
</dbReference>
<dbReference type="EMBL" id="JAVIZA010000001">
    <property type="protein sequence ID" value="MDR6168069.1"/>
    <property type="molecule type" value="Genomic_DNA"/>
</dbReference>
<protein>
    <submittedName>
        <fullName evidence="2">Catechol 2,3-dioxygenase-like lactoylglutathione lyase family enzyme</fullName>
    </submittedName>
</protein>
<organism evidence="2 3">
    <name type="scientific">Microbacterium paludicola</name>
    <dbReference type="NCBI Taxonomy" id="300019"/>
    <lineage>
        <taxon>Bacteria</taxon>
        <taxon>Bacillati</taxon>
        <taxon>Actinomycetota</taxon>
        <taxon>Actinomycetes</taxon>
        <taxon>Micrococcales</taxon>
        <taxon>Microbacteriaceae</taxon>
        <taxon>Microbacterium</taxon>
    </lineage>
</organism>
<dbReference type="SUPFAM" id="SSF54593">
    <property type="entry name" value="Glyoxalase/Bleomycin resistance protein/Dihydroxybiphenyl dioxygenase"/>
    <property type="match status" value="1"/>
</dbReference>
<gene>
    <name evidence="2" type="ORF">QE367_002273</name>
</gene>
<dbReference type="PANTHER" id="PTHR36113:SF6">
    <property type="entry name" value="FOSFOMYCIN RESISTANCE PROTEIN FOSX"/>
    <property type="match status" value="1"/>
</dbReference>
<dbReference type="Gene3D" id="3.10.180.10">
    <property type="entry name" value="2,3-Dihydroxybiphenyl 1,2-Dioxygenase, domain 1"/>
    <property type="match status" value="1"/>
</dbReference>
<dbReference type="PANTHER" id="PTHR36113">
    <property type="entry name" value="LYASE, PUTATIVE-RELATED-RELATED"/>
    <property type="match status" value="1"/>
</dbReference>
<evidence type="ECO:0000313" key="2">
    <source>
        <dbReference type="EMBL" id="MDR6168069.1"/>
    </source>
</evidence>
<dbReference type="Proteomes" id="UP001260188">
    <property type="component" value="Unassembled WGS sequence"/>
</dbReference>
<name>A0ABU1I2F7_9MICO</name>
<comment type="caution">
    <text evidence="2">The sequence shown here is derived from an EMBL/GenBank/DDBJ whole genome shotgun (WGS) entry which is preliminary data.</text>
</comment>
<reference evidence="2 3" key="1">
    <citation type="submission" date="2023-08" db="EMBL/GenBank/DDBJ databases">
        <title>Functional and genomic diversity of the sorghum phyllosphere microbiome.</title>
        <authorList>
            <person name="Shade A."/>
        </authorList>
    </citation>
    <scope>NUCLEOTIDE SEQUENCE [LARGE SCALE GENOMIC DNA]</scope>
    <source>
        <strain evidence="2 3">SORGH_AS_0919</strain>
    </source>
</reference>
<sequence length="146" mass="15728">MAGFHHVELWVSDIESARSDWGWLLRRVGFDLESTWAQGESWAAGGAYLTLTTSPNTVGAEHDRRRPGLNHLAFHGGSPAEVDAIMADAPAAGWMPLYQERYPHAGGPQHYAGWLENAAGFKVEVVATGTSSVAEMNQHAGISSSL</sequence>
<proteinExistence type="predicted"/>
<evidence type="ECO:0000313" key="3">
    <source>
        <dbReference type="Proteomes" id="UP001260188"/>
    </source>
</evidence>